<dbReference type="EMBL" id="CDHN01000001">
    <property type="protein sequence ID" value="CEJ82688.1"/>
    <property type="molecule type" value="Genomic_DNA"/>
</dbReference>
<reference evidence="2 3" key="1">
    <citation type="journal article" date="2015" name="Genome Announc.">
        <title>Draft Genome Sequence and Gene Annotation of the Entomopathogenic Fungus Verticillium hemipterigenum.</title>
        <authorList>
            <person name="Horn F."/>
            <person name="Habel A."/>
            <person name="Scharf D.H."/>
            <person name="Dworschak J."/>
            <person name="Brakhage A.A."/>
            <person name="Guthke R."/>
            <person name="Hertweck C."/>
            <person name="Linde J."/>
        </authorList>
    </citation>
    <scope>NUCLEOTIDE SEQUENCE [LARGE SCALE GENOMIC DNA]</scope>
</reference>
<keyword evidence="3" id="KW-1185">Reference proteome</keyword>
<gene>
    <name evidence="2" type="ORF">VHEMI02737</name>
</gene>
<evidence type="ECO:0000313" key="2">
    <source>
        <dbReference type="EMBL" id="CEJ82688.1"/>
    </source>
</evidence>
<dbReference type="Proteomes" id="UP000039046">
    <property type="component" value="Unassembled WGS sequence"/>
</dbReference>
<evidence type="ECO:0000313" key="3">
    <source>
        <dbReference type="Proteomes" id="UP000039046"/>
    </source>
</evidence>
<feature type="region of interest" description="Disordered" evidence="1">
    <location>
        <begin position="292"/>
        <end position="326"/>
    </location>
</feature>
<dbReference type="HOGENOM" id="CLU_079448_0_0_1"/>
<sequence length="326" mass="37651">MLQGTIYELLTHPNPVLDTRQQVKGPVTRNTEYVKLERENVSIWHDFTFENIEAAYSHLFSIGPIQSEAVHPYPRGSPSEIRTEDSVDKISYYWNALVCRYPFKIGCERLQTALGLVRTDVSMAKGELPSPPLDGGRDMHPDWSIYLRDERRTILVWGDSKCSSKWSSTNTRSDNWIWPFRQLATYCVNDSTRYGYVITPDELVALRVIMDPISRCGYRLEYRAIPWSQHGPHVLTVNLAIWALAMMSVNDGHRSIAPQDWTLPLNIWWQDINRRTGQVSYEHHLSARTAQQLPPGAIAHQRPTALPPQYIPEEPQTVRRSTRNRR</sequence>
<dbReference type="OrthoDB" id="4367324at2759"/>
<evidence type="ECO:0000256" key="1">
    <source>
        <dbReference type="SAM" id="MobiDB-lite"/>
    </source>
</evidence>
<protein>
    <submittedName>
        <fullName evidence="2">Uncharacterized protein</fullName>
    </submittedName>
</protein>
<dbReference type="STRING" id="1531966.A0A0A1SQL4"/>
<organism evidence="2 3">
    <name type="scientific">[Torrubiella] hemipterigena</name>
    <dbReference type="NCBI Taxonomy" id="1531966"/>
    <lineage>
        <taxon>Eukaryota</taxon>
        <taxon>Fungi</taxon>
        <taxon>Dikarya</taxon>
        <taxon>Ascomycota</taxon>
        <taxon>Pezizomycotina</taxon>
        <taxon>Sordariomycetes</taxon>
        <taxon>Hypocreomycetidae</taxon>
        <taxon>Hypocreales</taxon>
        <taxon>Clavicipitaceae</taxon>
        <taxon>Clavicipitaceae incertae sedis</taxon>
        <taxon>'Torrubiella' clade</taxon>
    </lineage>
</organism>
<proteinExistence type="predicted"/>
<dbReference type="AlphaFoldDB" id="A0A0A1SQL4"/>
<name>A0A0A1SQL4_9HYPO</name>
<accession>A0A0A1SQL4</accession>